<dbReference type="PIRSF" id="PIRSF001338">
    <property type="entry name" value="AIR_carboxylase"/>
    <property type="match status" value="1"/>
</dbReference>
<evidence type="ECO:0000256" key="5">
    <source>
        <dbReference type="PIRSR" id="PIRSR001338-1"/>
    </source>
</evidence>
<evidence type="ECO:0000256" key="1">
    <source>
        <dbReference type="ARBA" id="ARBA00022755"/>
    </source>
</evidence>
<dbReference type="PANTHER" id="PTHR23046">
    <property type="entry name" value="PHOSPHORIBOSYLAMINOIMIDAZOLE CARBOXYLASE CATALYTIC SUBUNIT"/>
    <property type="match status" value="1"/>
</dbReference>
<keyword evidence="8" id="KW-1185">Reference proteome</keyword>
<evidence type="ECO:0000259" key="6">
    <source>
        <dbReference type="SMART" id="SM01001"/>
    </source>
</evidence>
<dbReference type="InterPro" id="IPR033747">
    <property type="entry name" value="PurE_ClassI"/>
</dbReference>
<dbReference type="InterPro" id="IPR024694">
    <property type="entry name" value="PurE_prokaryotes"/>
</dbReference>
<proteinExistence type="inferred from homology"/>
<feature type="binding site" evidence="3 5">
    <location>
        <position position="45"/>
    </location>
    <ligand>
        <name>substrate</name>
    </ligand>
</feature>
<dbReference type="EMBL" id="SJPF01000001">
    <property type="protein sequence ID" value="TWT38499.1"/>
    <property type="molecule type" value="Genomic_DNA"/>
</dbReference>
<accession>A0A5C5VKU1</accession>
<dbReference type="GO" id="GO:0006189">
    <property type="term" value="P:'de novo' IMP biosynthetic process"/>
    <property type="evidence" value="ECO:0007669"/>
    <property type="project" value="UniProtKB-UniRule"/>
</dbReference>
<dbReference type="RefSeq" id="WP_146428746.1">
    <property type="nucleotide sequence ID" value="NZ_SJPF01000001.1"/>
</dbReference>
<dbReference type="Pfam" id="PF00731">
    <property type="entry name" value="AIRC"/>
    <property type="match status" value="1"/>
</dbReference>
<dbReference type="HAMAP" id="MF_01929">
    <property type="entry name" value="PurE_classI"/>
    <property type="match status" value="1"/>
</dbReference>
<name>A0A5C5VKU1_9BACT</name>
<gene>
    <name evidence="7" type="primary">purE_1</name>
    <name evidence="3" type="synonym">purE</name>
    <name evidence="7" type="ORF">Enr8_01910</name>
</gene>
<evidence type="ECO:0000256" key="4">
    <source>
        <dbReference type="PIRNR" id="PIRNR001338"/>
    </source>
</evidence>
<evidence type="ECO:0000313" key="8">
    <source>
        <dbReference type="Proteomes" id="UP000318878"/>
    </source>
</evidence>
<evidence type="ECO:0000256" key="3">
    <source>
        <dbReference type="HAMAP-Rule" id="MF_01929"/>
    </source>
</evidence>
<comment type="caution">
    <text evidence="7">The sequence shown here is derived from an EMBL/GenBank/DDBJ whole genome shotgun (WGS) entry which is preliminary data.</text>
</comment>
<comment type="pathway">
    <text evidence="3 4">Purine metabolism; IMP biosynthesis via de novo pathway; 5-amino-1-(5-phospho-D-ribosyl)imidazole-4-carboxylate from 5-amino-1-(5-phospho-D-ribosyl)imidazole (N5-CAIR route): step 2/2.</text>
</comment>
<evidence type="ECO:0000256" key="2">
    <source>
        <dbReference type="ARBA" id="ARBA00023235"/>
    </source>
</evidence>
<dbReference type="AlphaFoldDB" id="A0A5C5VKU1"/>
<dbReference type="Proteomes" id="UP000318878">
    <property type="component" value="Unassembled WGS sequence"/>
</dbReference>
<sequence length="171" mass="17493">MSEKPAVQVGIVMGSDSDWPKINGVAKALEEFGIGYEAHVMSAHRTPHIVGEWATTAASRGLKVVIAAAGGAAHLAGVVAAHTTLPVIGLPVPTAELGGLDSLLSTVQMPGDVPVASMAVGMGGPRNAGLFAVQILSLSDPDLAAKFAEFKTKLVDKITAKDAKFQESLGK</sequence>
<protein>
    <recommendedName>
        <fullName evidence="3 4">N5-carboxyaminoimidazole ribonucleotide mutase</fullName>
        <shortName evidence="3 4">N5-CAIR mutase</shortName>
        <ecNumber evidence="3 4">5.4.99.18</ecNumber>
    </recommendedName>
    <alternativeName>
        <fullName evidence="3">5-(carboxyamino)imidazole ribonucleotide mutase</fullName>
    </alternativeName>
</protein>
<evidence type="ECO:0000313" key="7">
    <source>
        <dbReference type="EMBL" id="TWT38499.1"/>
    </source>
</evidence>
<feature type="binding site" evidence="3 5">
    <location>
        <position position="15"/>
    </location>
    <ligand>
        <name>substrate</name>
    </ligand>
</feature>
<dbReference type="PANTHER" id="PTHR23046:SF2">
    <property type="entry name" value="PHOSPHORIBOSYLAMINOIMIDAZOLE CARBOXYLASE"/>
    <property type="match status" value="1"/>
</dbReference>
<dbReference type="InterPro" id="IPR000031">
    <property type="entry name" value="PurE_dom"/>
</dbReference>
<comment type="catalytic activity">
    <reaction evidence="3 4">
        <text>5-carboxyamino-1-(5-phospho-D-ribosyl)imidazole + H(+) = 5-amino-1-(5-phospho-D-ribosyl)imidazole-4-carboxylate</text>
        <dbReference type="Rhea" id="RHEA:13193"/>
        <dbReference type="ChEBI" id="CHEBI:15378"/>
        <dbReference type="ChEBI" id="CHEBI:58730"/>
        <dbReference type="ChEBI" id="CHEBI:77657"/>
        <dbReference type="EC" id="5.4.99.18"/>
    </reaction>
</comment>
<dbReference type="Gene3D" id="3.40.50.1970">
    <property type="match status" value="1"/>
</dbReference>
<comment type="function">
    <text evidence="3 4">Catalyzes the conversion of N5-carboxyaminoimidazole ribonucleotide (N5-CAIR) to 4-carboxy-5-aminoimidazole ribonucleotide (CAIR).</text>
</comment>
<organism evidence="7 8">
    <name type="scientific">Blastopirellula retiformator</name>
    <dbReference type="NCBI Taxonomy" id="2527970"/>
    <lineage>
        <taxon>Bacteria</taxon>
        <taxon>Pseudomonadati</taxon>
        <taxon>Planctomycetota</taxon>
        <taxon>Planctomycetia</taxon>
        <taxon>Pirellulales</taxon>
        <taxon>Pirellulaceae</taxon>
        <taxon>Blastopirellula</taxon>
    </lineage>
</organism>
<dbReference type="EC" id="5.4.99.18" evidence="3 4"/>
<keyword evidence="2 3" id="KW-0413">Isomerase</keyword>
<dbReference type="OrthoDB" id="9791908at2"/>
<feature type="binding site" evidence="3 5">
    <location>
        <position position="18"/>
    </location>
    <ligand>
        <name>substrate</name>
    </ligand>
</feature>
<reference evidence="7 8" key="1">
    <citation type="submission" date="2019-02" db="EMBL/GenBank/DDBJ databases">
        <title>Deep-cultivation of Planctomycetes and their phenomic and genomic characterization uncovers novel biology.</title>
        <authorList>
            <person name="Wiegand S."/>
            <person name="Jogler M."/>
            <person name="Boedeker C."/>
            <person name="Pinto D."/>
            <person name="Vollmers J."/>
            <person name="Rivas-Marin E."/>
            <person name="Kohn T."/>
            <person name="Peeters S.H."/>
            <person name="Heuer A."/>
            <person name="Rast P."/>
            <person name="Oberbeckmann S."/>
            <person name="Bunk B."/>
            <person name="Jeske O."/>
            <person name="Meyerdierks A."/>
            <person name="Storesund J.E."/>
            <person name="Kallscheuer N."/>
            <person name="Luecker S."/>
            <person name="Lage O.M."/>
            <person name="Pohl T."/>
            <person name="Merkel B.J."/>
            <person name="Hornburger P."/>
            <person name="Mueller R.-W."/>
            <person name="Bruemmer F."/>
            <person name="Labrenz M."/>
            <person name="Spormann A.M."/>
            <person name="Op Den Camp H."/>
            <person name="Overmann J."/>
            <person name="Amann R."/>
            <person name="Jetten M.S.M."/>
            <person name="Mascher T."/>
            <person name="Medema M.H."/>
            <person name="Devos D.P."/>
            <person name="Kaster A.-K."/>
            <person name="Ovreas L."/>
            <person name="Rohde M."/>
            <person name="Galperin M.Y."/>
            <person name="Jogler C."/>
        </authorList>
    </citation>
    <scope>NUCLEOTIDE SEQUENCE [LARGE SCALE GENOMIC DNA]</scope>
    <source>
        <strain evidence="7 8">Enr8</strain>
    </source>
</reference>
<comment type="similarity">
    <text evidence="3">Belongs to the AIR carboxylase family. Class I subfamily.</text>
</comment>
<keyword evidence="1 3" id="KW-0658">Purine biosynthesis</keyword>
<dbReference type="GO" id="GO:0034023">
    <property type="term" value="F:5-(carboxyamino)imidazole ribonucleotide mutase activity"/>
    <property type="evidence" value="ECO:0007669"/>
    <property type="project" value="UniProtKB-UniRule"/>
</dbReference>
<dbReference type="NCBIfam" id="TIGR01162">
    <property type="entry name" value="purE"/>
    <property type="match status" value="1"/>
</dbReference>
<feature type="domain" description="PurE" evidence="6">
    <location>
        <begin position="7"/>
        <end position="158"/>
    </location>
</feature>
<dbReference type="SMART" id="SM01001">
    <property type="entry name" value="AIRC"/>
    <property type="match status" value="1"/>
</dbReference>
<dbReference type="SUPFAM" id="SSF52255">
    <property type="entry name" value="N5-CAIR mutase (phosphoribosylaminoimidazole carboxylase, PurE)"/>
    <property type="match status" value="1"/>
</dbReference>
<dbReference type="UniPathway" id="UPA00074">
    <property type="reaction ID" value="UER00943"/>
</dbReference>